<dbReference type="Proteomes" id="UP001163719">
    <property type="component" value="Unassembled WGS sequence"/>
</dbReference>
<feature type="transmembrane region" description="Helical" evidence="1">
    <location>
        <begin position="12"/>
        <end position="31"/>
    </location>
</feature>
<reference evidence="2" key="1">
    <citation type="submission" date="2022-10" db="EMBL/GenBank/DDBJ databases">
        <title>Chryseobacterium babae sp. nov. isolated from the gut of the beetle Oryctes rhinoceros, and Chryseobacterium kimseyorum sp. nov., isolated from a stick insect rearing cage.</title>
        <authorList>
            <person name="Shelomi M."/>
            <person name="Han C.-J."/>
            <person name="Chen W.-M."/>
            <person name="Chen H.-K."/>
            <person name="Liaw S.-J."/>
            <person name="Muhle E."/>
            <person name="Clermont D."/>
        </authorList>
    </citation>
    <scope>NUCLEOTIDE SEQUENCE</scope>
    <source>
        <strain evidence="2">WLa1L2M3</strain>
    </source>
</reference>
<dbReference type="RefSeq" id="WP_264742293.1">
    <property type="nucleotide sequence ID" value="NZ_JAPDHV010000001.1"/>
</dbReference>
<protein>
    <submittedName>
        <fullName evidence="2">Uncharacterized protein</fullName>
    </submittedName>
</protein>
<keyword evidence="3" id="KW-1185">Reference proteome</keyword>
<gene>
    <name evidence="2" type="ORF">OH806_03605</name>
</gene>
<proteinExistence type="predicted"/>
<keyword evidence="1" id="KW-0472">Membrane</keyword>
<dbReference type="EMBL" id="JAPDHV010000001">
    <property type="protein sequence ID" value="MCW3160351.1"/>
    <property type="molecule type" value="Genomic_DNA"/>
</dbReference>
<organism evidence="2 3">
    <name type="scientific">Chryseobacterium oryctis</name>
    <dbReference type="NCBI Taxonomy" id="2952618"/>
    <lineage>
        <taxon>Bacteria</taxon>
        <taxon>Pseudomonadati</taxon>
        <taxon>Bacteroidota</taxon>
        <taxon>Flavobacteriia</taxon>
        <taxon>Flavobacteriales</taxon>
        <taxon>Weeksellaceae</taxon>
        <taxon>Chryseobacterium group</taxon>
        <taxon>Chryseobacterium</taxon>
    </lineage>
</organism>
<evidence type="ECO:0000313" key="3">
    <source>
        <dbReference type="Proteomes" id="UP001163719"/>
    </source>
</evidence>
<evidence type="ECO:0000256" key="1">
    <source>
        <dbReference type="SAM" id="Phobius"/>
    </source>
</evidence>
<keyword evidence="1" id="KW-1133">Transmembrane helix</keyword>
<sequence>MEEKLIREIRILKIYTVSLTVVCILVFFFGFKNQKTSQRFEEIDVERINIMEKDGTLKMVISNKNRQHPGMFNNKELKPREREAGMIFFNELGDECGGLVYGADEEGSGMVYSVDQRNTDQIMQLQYMEGTGNKKNRTYGLKLWDRPDDFPLEDIMRFEDSLKKLNDPVASKKAYAKLRSEGKITQERFFAGKTADGDVGLFIKDTKGNVRLKIYVDKNNQTHIDKLDESGKIIQ</sequence>
<keyword evidence="1" id="KW-0812">Transmembrane</keyword>
<accession>A0ABT3HKN6</accession>
<name>A0ABT3HKN6_9FLAO</name>
<comment type="caution">
    <text evidence="2">The sequence shown here is derived from an EMBL/GenBank/DDBJ whole genome shotgun (WGS) entry which is preliminary data.</text>
</comment>
<evidence type="ECO:0000313" key="2">
    <source>
        <dbReference type="EMBL" id="MCW3160351.1"/>
    </source>
</evidence>